<keyword evidence="5 11" id="KW-0720">Serine protease</keyword>
<feature type="signal peptide" evidence="12">
    <location>
        <begin position="1"/>
        <end position="27"/>
    </location>
</feature>
<evidence type="ECO:0000256" key="9">
    <source>
        <dbReference type="ARBA" id="ARBA00023180"/>
    </source>
</evidence>
<dbReference type="FunFam" id="2.40.10.10:FF:000028">
    <property type="entry name" value="Serine protease easter"/>
    <property type="match status" value="1"/>
</dbReference>
<evidence type="ECO:0000259" key="13">
    <source>
        <dbReference type="PROSITE" id="PS50240"/>
    </source>
</evidence>
<name>A0A6J2T0I2_DROHY</name>
<evidence type="ECO:0000313" key="14">
    <source>
        <dbReference type="Proteomes" id="UP000504633"/>
    </source>
</evidence>
<dbReference type="PROSITE" id="PS00135">
    <property type="entry name" value="TRYPSIN_SER"/>
    <property type="match status" value="1"/>
</dbReference>
<dbReference type="GO" id="GO:0004252">
    <property type="term" value="F:serine-type endopeptidase activity"/>
    <property type="evidence" value="ECO:0007669"/>
    <property type="project" value="InterPro"/>
</dbReference>
<dbReference type="InterPro" id="IPR009003">
    <property type="entry name" value="Peptidase_S1_PA"/>
</dbReference>
<evidence type="ECO:0000256" key="3">
    <source>
        <dbReference type="ARBA" id="ARBA00022729"/>
    </source>
</evidence>
<dbReference type="GO" id="GO:0006508">
    <property type="term" value="P:proteolysis"/>
    <property type="evidence" value="ECO:0007669"/>
    <property type="project" value="UniProtKB-KW"/>
</dbReference>
<dbReference type="RefSeq" id="XP_030082002.1">
    <property type="nucleotide sequence ID" value="XM_030226142.1"/>
</dbReference>
<feature type="domain" description="Peptidase S1" evidence="13">
    <location>
        <begin position="97"/>
        <end position="339"/>
    </location>
</feature>
<dbReference type="GO" id="GO:0051604">
    <property type="term" value="P:protein maturation"/>
    <property type="evidence" value="ECO:0007669"/>
    <property type="project" value="UniProtKB-ARBA"/>
</dbReference>
<dbReference type="AlphaFoldDB" id="A0A6J2T0I2"/>
<dbReference type="GO" id="GO:0046872">
    <property type="term" value="F:metal ion binding"/>
    <property type="evidence" value="ECO:0007669"/>
    <property type="project" value="UniProtKB-KW"/>
</dbReference>
<accession>A0A6J2T0I2</accession>
<keyword evidence="8" id="KW-1015">Disulfide bond</keyword>
<feature type="chain" id="PRO_5026781815" evidence="12">
    <location>
        <begin position="28"/>
        <end position="345"/>
    </location>
</feature>
<feature type="non-terminal residue" evidence="15">
    <location>
        <position position="1"/>
    </location>
</feature>
<dbReference type="InterPro" id="IPR001314">
    <property type="entry name" value="Peptidase_S1A"/>
</dbReference>
<gene>
    <name evidence="15" type="primary">LOC111605422</name>
</gene>
<dbReference type="PROSITE" id="PS50240">
    <property type="entry name" value="TRYPSIN_DOM"/>
    <property type="match status" value="1"/>
</dbReference>
<reference evidence="15" key="1">
    <citation type="submission" date="2025-08" db="UniProtKB">
        <authorList>
            <consortium name="RefSeq"/>
        </authorList>
    </citation>
    <scope>IDENTIFICATION</scope>
    <source>
        <strain evidence="15">15085-1641.00</strain>
        <tissue evidence="15">Whole body</tissue>
    </source>
</reference>
<keyword evidence="14" id="KW-1185">Reference proteome</keyword>
<evidence type="ECO:0000256" key="6">
    <source>
        <dbReference type="ARBA" id="ARBA00022837"/>
    </source>
</evidence>
<evidence type="ECO:0000256" key="10">
    <source>
        <dbReference type="ARBA" id="ARBA00024195"/>
    </source>
</evidence>
<keyword evidence="4 11" id="KW-0378">Hydrolase</keyword>
<dbReference type="InterPro" id="IPR018114">
    <property type="entry name" value="TRYPSIN_HIS"/>
</dbReference>
<evidence type="ECO:0000256" key="1">
    <source>
        <dbReference type="ARBA" id="ARBA00022670"/>
    </source>
</evidence>
<evidence type="ECO:0000313" key="15">
    <source>
        <dbReference type="RefSeq" id="XP_030082002.1"/>
    </source>
</evidence>
<keyword evidence="1 11" id="KW-0645">Protease</keyword>
<dbReference type="PROSITE" id="PS00134">
    <property type="entry name" value="TRYPSIN_HIS"/>
    <property type="match status" value="1"/>
</dbReference>
<organism evidence="14 15">
    <name type="scientific">Drosophila hydei</name>
    <name type="common">Fruit fly</name>
    <dbReference type="NCBI Taxonomy" id="7224"/>
    <lineage>
        <taxon>Eukaryota</taxon>
        <taxon>Metazoa</taxon>
        <taxon>Ecdysozoa</taxon>
        <taxon>Arthropoda</taxon>
        <taxon>Hexapoda</taxon>
        <taxon>Insecta</taxon>
        <taxon>Pterygota</taxon>
        <taxon>Neoptera</taxon>
        <taxon>Endopterygota</taxon>
        <taxon>Diptera</taxon>
        <taxon>Brachycera</taxon>
        <taxon>Muscomorpha</taxon>
        <taxon>Ephydroidea</taxon>
        <taxon>Drosophilidae</taxon>
        <taxon>Drosophila</taxon>
    </lineage>
</organism>
<dbReference type="Pfam" id="PF00089">
    <property type="entry name" value="Trypsin"/>
    <property type="match status" value="1"/>
</dbReference>
<dbReference type="InterPro" id="IPR001254">
    <property type="entry name" value="Trypsin_dom"/>
</dbReference>
<dbReference type="SMART" id="SM00020">
    <property type="entry name" value="Tryp_SPc"/>
    <property type="match status" value="1"/>
</dbReference>
<dbReference type="GeneID" id="111605422"/>
<dbReference type="PRINTS" id="PR00722">
    <property type="entry name" value="CHYMOTRYPSIN"/>
</dbReference>
<dbReference type="FunFam" id="2.40.10.10:FF:000078">
    <property type="entry name" value="Serine protease H137"/>
    <property type="match status" value="1"/>
</dbReference>
<evidence type="ECO:0000256" key="5">
    <source>
        <dbReference type="ARBA" id="ARBA00022825"/>
    </source>
</evidence>
<keyword evidence="7" id="KW-0865">Zymogen</keyword>
<keyword evidence="6" id="KW-0106">Calcium</keyword>
<evidence type="ECO:0000256" key="12">
    <source>
        <dbReference type="SAM" id="SignalP"/>
    </source>
</evidence>
<dbReference type="CDD" id="cd00190">
    <property type="entry name" value="Tryp_SPc"/>
    <property type="match status" value="1"/>
</dbReference>
<dbReference type="KEGG" id="dhe:111605422"/>
<keyword evidence="9" id="KW-0325">Glycoprotein</keyword>
<dbReference type="OrthoDB" id="8250810at2759"/>
<keyword evidence="3 12" id="KW-0732">Signal</keyword>
<dbReference type="Gene3D" id="2.40.10.10">
    <property type="entry name" value="Trypsin-like serine proteases"/>
    <property type="match status" value="2"/>
</dbReference>
<dbReference type="Proteomes" id="UP000504633">
    <property type="component" value="Unplaced"/>
</dbReference>
<dbReference type="InterPro" id="IPR033116">
    <property type="entry name" value="TRYPSIN_SER"/>
</dbReference>
<sequence>LSMSLSLTLSLSLSLSLLFVCCNEAHGLRLLQQQRCGVFASVKSRAVNQLKMRRVNCNLLLFYAILSWQSLFVCCNEAHGLRLLQQQRCGVFASVKVTNGREVRLASRPWMALLRLRYAGEEGFHCAGTLITDRFVLTAAHCVAPFELVYVRLGEHNLSTDTDCKVTGKRTMCVPPVEDVGVAAVYKHEEYSSAAKHNDIALIKLERQVEFKKHIKPICLPIGVEASQSFVVTGWGITENGTAVDVPREAAIELQARQTCAHTFDRIVKQSQLCAGATASDSCRGDSGGPLSYPAVYATRQRFVQFGIVSYGARDCGNGYPADYTDVASYLPWITGIIGANSSKD</sequence>
<dbReference type="SUPFAM" id="SSF50494">
    <property type="entry name" value="Trypsin-like serine proteases"/>
    <property type="match status" value="1"/>
</dbReference>
<dbReference type="InterPro" id="IPR043504">
    <property type="entry name" value="Peptidase_S1_PA_chymotrypsin"/>
</dbReference>
<evidence type="ECO:0000256" key="8">
    <source>
        <dbReference type="ARBA" id="ARBA00023157"/>
    </source>
</evidence>
<keyword evidence="2" id="KW-0479">Metal-binding</keyword>
<evidence type="ECO:0000256" key="4">
    <source>
        <dbReference type="ARBA" id="ARBA00022801"/>
    </source>
</evidence>
<protein>
    <submittedName>
        <fullName evidence="15">Serine protease grass-like</fullName>
    </submittedName>
</protein>
<evidence type="ECO:0000256" key="7">
    <source>
        <dbReference type="ARBA" id="ARBA00023145"/>
    </source>
</evidence>
<dbReference type="OMA" id="WITQNIK"/>
<evidence type="ECO:0000256" key="11">
    <source>
        <dbReference type="RuleBase" id="RU363034"/>
    </source>
</evidence>
<dbReference type="PANTHER" id="PTHR24256">
    <property type="entry name" value="TRYPTASE-RELATED"/>
    <property type="match status" value="1"/>
</dbReference>
<dbReference type="InterPro" id="IPR051487">
    <property type="entry name" value="Ser/Thr_Proteases_Immune/Dev"/>
</dbReference>
<evidence type="ECO:0000256" key="2">
    <source>
        <dbReference type="ARBA" id="ARBA00022723"/>
    </source>
</evidence>
<comment type="similarity">
    <text evidence="10">Belongs to the peptidase S1 family. CLIP subfamily.</text>
</comment>
<proteinExistence type="inferred from homology"/>